<dbReference type="Gene3D" id="3.60.10.10">
    <property type="entry name" value="Endonuclease/exonuclease/phosphatase"/>
    <property type="match status" value="1"/>
</dbReference>
<dbReference type="GO" id="GO:0016020">
    <property type="term" value="C:membrane"/>
    <property type="evidence" value="ECO:0007669"/>
    <property type="project" value="GOC"/>
</dbReference>
<dbReference type="InterPro" id="IPR036691">
    <property type="entry name" value="Endo/exonu/phosph_ase_sf"/>
</dbReference>
<keyword evidence="1" id="KW-0812">Transmembrane</keyword>
<keyword evidence="1" id="KW-1133">Transmembrane helix</keyword>
<dbReference type="GO" id="GO:0004519">
    <property type="term" value="F:endonuclease activity"/>
    <property type="evidence" value="ECO:0007669"/>
    <property type="project" value="UniProtKB-KW"/>
</dbReference>
<dbReference type="EMBL" id="FQYK01000008">
    <property type="protein sequence ID" value="SHJ09829.1"/>
    <property type="molecule type" value="Genomic_DNA"/>
</dbReference>
<sequence length="342" mass="39670">MLNSITLKFVWRDIGRTMTLIPSLFLMTGCVIVSCYNGFLAFVFSLIIPFLFTLNVILGVFWLITRNKFFLLSILSVIVYFFFFDSFVQFNSLKESINSDNLSILSYNANGFKYDGKDGNREGDDKIADFIIKREPDIVCFQEFSAIKYKPFKDYPFWFKTNLVTSGKSVMAMFSKFPIVNKGYIDFPDSRNQAIYADIKFNGKIVRVYNIHLESFKLRPRNSDLNLSGIFKLTNRVEKVQIMQEEQAKIIIKHANAFKGKVIFVGDFNATQYSNTYRKLSHNMFDSFIESGRGFGGTYPRLNYPIRIDYILVDKDIEVHSHENFKLKLSDHEPILVNLAIH</sequence>
<dbReference type="GO" id="GO:0004527">
    <property type="term" value="F:exonuclease activity"/>
    <property type="evidence" value="ECO:0007669"/>
    <property type="project" value="UniProtKB-KW"/>
</dbReference>
<keyword evidence="4" id="KW-1185">Reference proteome</keyword>
<dbReference type="PANTHER" id="PTHR14859">
    <property type="entry name" value="CALCOFLUOR WHITE HYPERSENSITIVE PROTEIN PRECURSOR"/>
    <property type="match status" value="1"/>
</dbReference>
<dbReference type="PANTHER" id="PTHR14859:SF15">
    <property type="entry name" value="ENDONUCLEASE_EXONUCLEASE_PHOSPHATASE DOMAIN-CONTAINING PROTEIN"/>
    <property type="match status" value="1"/>
</dbReference>
<dbReference type="Proteomes" id="UP000184396">
    <property type="component" value="Unassembled WGS sequence"/>
</dbReference>
<dbReference type="STRING" id="1178825.SAMN05216261_2788"/>
<gene>
    <name evidence="3" type="ORF">SAMN05216261_2788</name>
</gene>
<organism evidence="3 4">
    <name type="scientific">Algibacter luteus</name>
    <dbReference type="NCBI Taxonomy" id="1178825"/>
    <lineage>
        <taxon>Bacteria</taxon>
        <taxon>Pseudomonadati</taxon>
        <taxon>Bacteroidota</taxon>
        <taxon>Flavobacteriia</taxon>
        <taxon>Flavobacteriales</taxon>
        <taxon>Flavobacteriaceae</taxon>
        <taxon>Algibacter</taxon>
    </lineage>
</organism>
<dbReference type="eggNOG" id="COG3021">
    <property type="taxonomic scope" value="Bacteria"/>
</dbReference>
<dbReference type="GO" id="GO:0006506">
    <property type="term" value="P:GPI anchor biosynthetic process"/>
    <property type="evidence" value="ECO:0007669"/>
    <property type="project" value="TreeGrafter"/>
</dbReference>
<dbReference type="AlphaFoldDB" id="A0A1M6GIS4"/>
<protein>
    <submittedName>
        <fullName evidence="3">Metal-dependent hydrolase, endonuclease/exonuclease/phosphatase family</fullName>
    </submittedName>
</protein>
<evidence type="ECO:0000313" key="4">
    <source>
        <dbReference type="Proteomes" id="UP000184396"/>
    </source>
</evidence>
<dbReference type="InterPro" id="IPR005135">
    <property type="entry name" value="Endo/exonuclease/phosphatase"/>
</dbReference>
<feature type="transmembrane region" description="Helical" evidence="1">
    <location>
        <begin position="20"/>
        <end position="40"/>
    </location>
</feature>
<dbReference type="SUPFAM" id="SSF56219">
    <property type="entry name" value="DNase I-like"/>
    <property type="match status" value="1"/>
</dbReference>
<evidence type="ECO:0000259" key="2">
    <source>
        <dbReference type="Pfam" id="PF03372"/>
    </source>
</evidence>
<dbReference type="InterPro" id="IPR051916">
    <property type="entry name" value="GPI-anchor_lipid_remodeler"/>
</dbReference>
<dbReference type="Pfam" id="PF03372">
    <property type="entry name" value="Exo_endo_phos"/>
    <property type="match status" value="1"/>
</dbReference>
<accession>A0A1M6GIS4</accession>
<keyword evidence="3" id="KW-0255">Endonuclease</keyword>
<evidence type="ECO:0000256" key="1">
    <source>
        <dbReference type="SAM" id="Phobius"/>
    </source>
</evidence>
<dbReference type="OrthoDB" id="635146at2"/>
<feature type="transmembrane region" description="Helical" evidence="1">
    <location>
        <begin position="46"/>
        <end position="64"/>
    </location>
</feature>
<feature type="domain" description="Endonuclease/exonuclease/phosphatase" evidence="2">
    <location>
        <begin position="105"/>
        <end position="332"/>
    </location>
</feature>
<feature type="transmembrane region" description="Helical" evidence="1">
    <location>
        <begin position="69"/>
        <end position="88"/>
    </location>
</feature>
<evidence type="ECO:0000313" key="3">
    <source>
        <dbReference type="EMBL" id="SHJ09829.1"/>
    </source>
</evidence>
<keyword evidence="1" id="KW-0472">Membrane</keyword>
<keyword evidence="3" id="KW-0540">Nuclease</keyword>
<keyword evidence="3" id="KW-0378">Hydrolase</keyword>
<dbReference type="CDD" id="cd09084">
    <property type="entry name" value="EEP-2"/>
    <property type="match status" value="1"/>
</dbReference>
<name>A0A1M6GIS4_9FLAO</name>
<proteinExistence type="predicted"/>
<reference evidence="3 4" key="1">
    <citation type="submission" date="2016-11" db="EMBL/GenBank/DDBJ databases">
        <authorList>
            <person name="Jaros S."/>
            <person name="Januszkiewicz K."/>
            <person name="Wedrychowicz H."/>
        </authorList>
    </citation>
    <scope>NUCLEOTIDE SEQUENCE [LARGE SCALE GENOMIC DNA]</scope>
    <source>
        <strain evidence="3 4">CGMCC 1.12213</strain>
    </source>
</reference>
<keyword evidence="3" id="KW-0269">Exonuclease</keyword>